<dbReference type="PANTHER" id="PTHR35807:SF1">
    <property type="entry name" value="TRANSCRIPTIONAL REGULATOR REDD"/>
    <property type="match status" value="1"/>
</dbReference>
<dbReference type="SUPFAM" id="SSF48452">
    <property type="entry name" value="TPR-like"/>
    <property type="match status" value="1"/>
</dbReference>
<feature type="compositionally biased region" description="Low complexity" evidence="7">
    <location>
        <begin position="624"/>
        <end position="634"/>
    </location>
</feature>
<dbReference type="InterPro" id="IPR036388">
    <property type="entry name" value="WH-like_DNA-bd_sf"/>
</dbReference>
<evidence type="ECO:0000313" key="10">
    <source>
        <dbReference type="Proteomes" id="UP001052739"/>
    </source>
</evidence>
<evidence type="ECO:0000256" key="1">
    <source>
        <dbReference type="ARBA" id="ARBA00005820"/>
    </source>
</evidence>
<dbReference type="Pfam" id="PF00486">
    <property type="entry name" value="Trans_reg_C"/>
    <property type="match status" value="1"/>
</dbReference>
<accession>A0ABQ3PAY1</accession>
<dbReference type="InterPro" id="IPR027417">
    <property type="entry name" value="P-loop_NTPase"/>
</dbReference>
<keyword evidence="5" id="KW-0804">Transcription</keyword>
<feature type="region of interest" description="Disordered" evidence="7">
    <location>
        <begin position="624"/>
        <end position="658"/>
    </location>
</feature>
<dbReference type="InterPro" id="IPR003593">
    <property type="entry name" value="AAA+_ATPase"/>
</dbReference>
<dbReference type="InterPro" id="IPR051677">
    <property type="entry name" value="AfsR-DnrI-RedD_regulator"/>
</dbReference>
<dbReference type="InterPro" id="IPR001867">
    <property type="entry name" value="OmpR/PhoB-type_DNA-bd"/>
</dbReference>
<dbReference type="InterPro" id="IPR005158">
    <property type="entry name" value="BTAD"/>
</dbReference>
<keyword evidence="4 6" id="KW-0238">DNA-binding</keyword>
<feature type="DNA-binding region" description="OmpR/PhoB-type" evidence="6">
    <location>
        <begin position="1"/>
        <end position="108"/>
    </location>
</feature>
<dbReference type="EMBL" id="BNDW01000019">
    <property type="protein sequence ID" value="GHI22191.1"/>
    <property type="molecule type" value="Genomic_DNA"/>
</dbReference>
<keyword evidence="10" id="KW-1185">Reference proteome</keyword>
<dbReference type="PROSITE" id="PS51755">
    <property type="entry name" value="OMPR_PHOB"/>
    <property type="match status" value="1"/>
</dbReference>
<organism evidence="9 10">
    <name type="scientific">Streptomyces hydrogenans</name>
    <dbReference type="NCBI Taxonomy" id="1873719"/>
    <lineage>
        <taxon>Bacteria</taxon>
        <taxon>Bacillati</taxon>
        <taxon>Actinomycetota</taxon>
        <taxon>Actinomycetes</taxon>
        <taxon>Kitasatosporales</taxon>
        <taxon>Streptomycetaceae</taxon>
        <taxon>Streptomyces</taxon>
    </lineage>
</organism>
<evidence type="ECO:0000259" key="8">
    <source>
        <dbReference type="PROSITE" id="PS51755"/>
    </source>
</evidence>
<dbReference type="Gene3D" id="3.40.50.300">
    <property type="entry name" value="P-loop containing nucleotide triphosphate hydrolases"/>
    <property type="match status" value="1"/>
</dbReference>
<proteinExistence type="inferred from homology"/>
<evidence type="ECO:0000256" key="7">
    <source>
        <dbReference type="SAM" id="MobiDB-lite"/>
    </source>
</evidence>
<dbReference type="InterPro" id="IPR016032">
    <property type="entry name" value="Sig_transdc_resp-reg_C-effctor"/>
</dbReference>
<dbReference type="SUPFAM" id="SSF52540">
    <property type="entry name" value="P-loop containing nucleoside triphosphate hydrolases"/>
    <property type="match status" value="1"/>
</dbReference>
<evidence type="ECO:0000256" key="3">
    <source>
        <dbReference type="ARBA" id="ARBA00023015"/>
    </source>
</evidence>
<dbReference type="Proteomes" id="UP001052739">
    <property type="component" value="Unassembled WGS sequence"/>
</dbReference>
<evidence type="ECO:0000256" key="4">
    <source>
        <dbReference type="ARBA" id="ARBA00023125"/>
    </source>
</evidence>
<dbReference type="Pfam" id="PF03704">
    <property type="entry name" value="BTAD"/>
    <property type="match status" value="1"/>
</dbReference>
<comment type="similarity">
    <text evidence="1">Belongs to the AfsR/DnrI/RedD regulatory family.</text>
</comment>
<dbReference type="Gene3D" id="1.25.40.10">
    <property type="entry name" value="Tetratricopeptide repeat domain"/>
    <property type="match status" value="1"/>
</dbReference>
<evidence type="ECO:0000256" key="2">
    <source>
        <dbReference type="ARBA" id="ARBA00023012"/>
    </source>
</evidence>
<dbReference type="SMART" id="SM01043">
    <property type="entry name" value="BTAD"/>
    <property type="match status" value="1"/>
</dbReference>
<dbReference type="SMART" id="SM00382">
    <property type="entry name" value="AAA"/>
    <property type="match status" value="1"/>
</dbReference>
<dbReference type="CDD" id="cd15831">
    <property type="entry name" value="BTAD"/>
    <property type="match status" value="1"/>
</dbReference>
<keyword evidence="3" id="KW-0805">Transcription regulation</keyword>
<dbReference type="SMART" id="SM00862">
    <property type="entry name" value="Trans_reg_C"/>
    <property type="match status" value="1"/>
</dbReference>
<comment type="caution">
    <text evidence="9">The sequence shown here is derived from an EMBL/GenBank/DDBJ whole genome shotgun (WGS) entry which is preliminary data.</text>
</comment>
<dbReference type="InterPro" id="IPR011990">
    <property type="entry name" value="TPR-like_helical_dom_sf"/>
</dbReference>
<gene>
    <name evidence="9" type="ORF">Shyd_35620</name>
</gene>
<reference evidence="9" key="1">
    <citation type="submission" date="2024-05" db="EMBL/GenBank/DDBJ databases">
        <title>Whole genome shotgun sequence of Streptomyces hydrogenans NBRC 13475.</title>
        <authorList>
            <person name="Komaki H."/>
            <person name="Tamura T."/>
        </authorList>
    </citation>
    <scope>NUCLEOTIDE SEQUENCE</scope>
    <source>
        <strain evidence="9">NBRC 13475</strain>
    </source>
</reference>
<feature type="region of interest" description="Disordered" evidence="7">
    <location>
        <begin position="584"/>
        <end position="605"/>
    </location>
</feature>
<dbReference type="SUPFAM" id="SSF46894">
    <property type="entry name" value="C-terminal effector domain of the bipartite response regulators"/>
    <property type="match status" value="1"/>
</dbReference>
<keyword evidence="2" id="KW-0902">Two-component regulatory system</keyword>
<feature type="domain" description="OmpR/PhoB-type" evidence="8">
    <location>
        <begin position="1"/>
        <end position="108"/>
    </location>
</feature>
<dbReference type="PANTHER" id="PTHR35807">
    <property type="entry name" value="TRANSCRIPTIONAL REGULATOR REDD-RELATED"/>
    <property type="match status" value="1"/>
</dbReference>
<feature type="compositionally biased region" description="Low complexity" evidence="7">
    <location>
        <begin position="643"/>
        <end position="658"/>
    </location>
</feature>
<protein>
    <recommendedName>
        <fullName evidence="8">OmpR/PhoB-type domain-containing protein</fullName>
    </recommendedName>
</protein>
<sequence length="658" mass="69976">MEIKVLGPFQVLQRSAIATPTAPKLRTVMALLAMNAGSVVGTHQLVEELWGENPPPSSTTTLQTYIYQLRKTLGLGGSGTPAHLPGDPAAAGRDPVLHTMMNGYLLGLPEKSLDSQEFVARARRGRAEMAAGELEKAAVTFRSALALWSGAAMTGVTAGPILQAEEVRLEELRKTVLEQRIDIDLRLGRHREVIGELIAIVAQQPIHEGFHAKLMLALYQAGRRSEALLAYQGARTALARELGLEPSAELRRLQQKMIAGEPVIENPARTSAFPASRTDPVTRLPPGLPRLVGREAELDQVGAAVADRLASAPAVLVLGPPGSGKSAFLTYTAHRLRSAYPDGDLYARLLGPDGTPVPPETVLNDFLGAIGVRPERIPATLEERARMFRSWADGRKVLIVLDDATDTAQLRPLLTAGPGSAVLVASRRRLVDPGLTATVELPPLSPDAARRMLADACGDHRLAADADATEGLLDLCARLPVALRVVADRGRLRPHWPMGRLLRSYRTVPDREAGPEGPALAELGLLGSVDLTRRLLGAEERRALHRLAAAADATVTPEDAAGILGVVPGDAESLLEHLVEHYLMHPDPDPVPGQPSGSGAGTDDRYRYRFSPAVRAALAVLADPAGHPGPAARGHGTGPSVPAPRNAARADAPVLVTR</sequence>
<evidence type="ECO:0000313" key="9">
    <source>
        <dbReference type="EMBL" id="GHI22191.1"/>
    </source>
</evidence>
<name>A0ABQ3PAY1_9ACTN</name>
<evidence type="ECO:0000256" key="6">
    <source>
        <dbReference type="PROSITE-ProRule" id="PRU01091"/>
    </source>
</evidence>
<evidence type="ECO:0000256" key="5">
    <source>
        <dbReference type="ARBA" id="ARBA00023163"/>
    </source>
</evidence>
<dbReference type="Gene3D" id="1.10.10.10">
    <property type="entry name" value="Winged helix-like DNA-binding domain superfamily/Winged helix DNA-binding domain"/>
    <property type="match status" value="1"/>
</dbReference>